<dbReference type="AlphaFoldDB" id="A0A8X6P211"/>
<evidence type="ECO:0000313" key="3">
    <source>
        <dbReference type="Proteomes" id="UP000887013"/>
    </source>
</evidence>
<proteinExistence type="predicted"/>
<gene>
    <name evidence="2" type="ORF">NPIL_412151</name>
</gene>
<feature type="region of interest" description="Disordered" evidence="1">
    <location>
        <begin position="64"/>
        <end position="87"/>
    </location>
</feature>
<dbReference type="EMBL" id="BMAW01111087">
    <property type="protein sequence ID" value="GFT46206.1"/>
    <property type="molecule type" value="Genomic_DNA"/>
</dbReference>
<comment type="caution">
    <text evidence="2">The sequence shown here is derived from an EMBL/GenBank/DDBJ whole genome shotgun (WGS) entry which is preliminary data.</text>
</comment>
<keyword evidence="3" id="KW-1185">Reference proteome</keyword>
<accession>A0A8X6P211</accession>
<dbReference type="Proteomes" id="UP000887013">
    <property type="component" value="Unassembled WGS sequence"/>
</dbReference>
<name>A0A8X6P211_NEPPI</name>
<protein>
    <submittedName>
        <fullName evidence="2">Uncharacterized protein</fullName>
    </submittedName>
</protein>
<dbReference type="OrthoDB" id="6414225at2759"/>
<evidence type="ECO:0000256" key="1">
    <source>
        <dbReference type="SAM" id="MobiDB-lite"/>
    </source>
</evidence>
<evidence type="ECO:0000313" key="2">
    <source>
        <dbReference type="EMBL" id="GFT46206.1"/>
    </source>
</evidence>
<reference evidence="2" key="1">
    <citation type="submission" date="2020-08" db="EMBL/GenBank/DDBJ databases">
        <title>Multicomponent nature underlies the extraordinary mechanical properties of spider dragline silk.</title>
        <authorList>
            <person name="Kono N."/>
            <person name="Nakamura H."/>
            <person name="Mori M."/>
            <person name="Yoshida Y."/>
            <person name="Ohtoshi R."/>
            <person name="Malay A.D."/>
            <person name="Moran D.A.P."/>
            <person name="Tomita M."/>
            <person name="Numata K."/>
            <person name="Arakawa K."/>
        </authorList>
    </citation>
    <scope>NUCLEOTIDE SEQUENCE</scope>
</reference>
<feature type="compositionally biased region" description="Polar residues" evidence="1">
    <location>
        <begin position="74"/>
        <end position="84"/>
    </location>
</feature>
<organism evidence="2 3">
    <name type="scientific">Nephila pilipes</name>
    <name type="common">Giant wood spider</name>
    <name type="synonym">Nephila maculata</name>
    <dbReference type="NCBI Taxonomy" id="299642"/>
    <lineage>
        <taxon>Eukaryota</taxon>
        <taxon>Metazoa</taxon>
        <taxon>Ecdysozoa</taxon>
        <taxon>Arthropoda</taxon>
        <taxon>Chelicerata</taxon>
        <taxon>Arachnida</taxon>
        <taxon>Araneae</taxon>
        <taxon>Araneomorphae</taxon>
        <taxon>Entelegynae</taxon>
        <taxon>Araneoidea</taxon>
        <taxon>Nephilidae</taxon>
        <taxon>Nephila</taxon>
    </lineage>
</organism>
<sequence>MTCLPLAKVEIDYELGHVVTKAAVIRKQLDQGRYILGDQTAALLDSGVEQDGLPRWEMVNAIQTRSQREKEGEQNNTSVTNEGNQIEMEENVVEDLENLLPSFTREDEDTMDLVKINTNEFI</sequence>